<dbReference type="GO" id="GO:0009242">
    <property type="term" value="P:colanic acid biosynthetic process"/>
    <property type="evidence" value="ECO:0007669"/>
    <property type="project" value="TreeGrafter"/>
</dbReference>
<gene>
    <name evidence="5" type="ORF">IC627_01470</name>
    <name evidence="4" type="ORF">PDPUS_1_02949</name>
</gene>
<dbReference type="InterPro" id="IPR003362">
    <property type="entry name" value="Bact_transf"/>
</dbReference>
<feature type="transmembrane region" description="Helical" evidence="2">
    <location>
        <begin position="6"/>
        <end position="27"/>
    </location>
</feature>
<keyword evidence="2" id="KW-1133">Transmembrane helix</keyword>
<name>A0A1Q9H2J1_PHODP</name>
<feature type="transmembrane region" description="Helical" evidence="2">
    <location>
        <begin position="301"/>
        <end position="326"/>
    </location>
</feature>
<dbReference type="AlphaFoldDB" id="A0A1Q9H2J1"/>
<evidence type="ECO:0000259" key="3">
    <source>
        <dbReference type="Pfam" id="PF02397"/>
    </source>
</evidence>
<sequence length="592" mass="67303">MITLTLLLTFLIIYHHVIYSVGLLWFAKHLPHPTESTQTHLTQPTIAFVLPIHNEADYIEQKLANILMLDYPADKLSLYIFNDGSDDATLTQITHWQTKFKEQGIALHLEHEEHNSGKVVRLNSLIHLAQQSDFIAFTDASALLSIDGLQQAVMQFQSPSIGALTGNYLLQNGGTGEKQYWQWQNQLRYAESELGSVMGGNGAFYMVRSHLVETLPEDTINDDFILPMNVLKHGYKIVFNAHINTVEIAPTSQSQDYRRRQRIGAGNLQQLIRCRFILRQKNYGALWLFLSGKGLRTVMPFILIAYFFITLMLTLTGSILGSILFTGQCLGYSLALLPSLGFKNKYLIKLHYFVASYFASLIGMLRYSVGQFKRGWRHIPPIDSYQPQITSGCKRLCDIVLSLLGLGLTLPFWPLIALAIKFNSKGPVFYRQLRVGKIEQETVDLFEIIKFRTMYHSEKNQADLSWAKKADPRVTSVGRFLRDTRIDEIPQFINVLKGDMSLIGPRPERPELCGSLQNALPFYLERTAGLKPGLTGLAQVNHGYDNTIEDVKEKIGWDHAYAVTLGSPWQWLKMDIYILIKTIKIMLTRKGQ</sequence>
<feature type="domain" description="Bacterial sugar transferase" evidence="3">
    <location>
        <begin position="394"/>
        <end position="587"/>
    </location>
</feature>
<dbReference type="InterPro" id="IPR029044">
    <property type="entry name" value="Nucleotide-diphossugar_trans"/>
</dbReference>
<dbReference type="Proteomes" id="UP000516656">
    <property type="component" value="Chromosome 1"/>
</dbReference>
<dbReference type="Proteomes" id="UP000218676">
    <property type="component" value="Chromosome 1"/>
</dbReference>
<dbReference type="CDD" id="cd06439">
    <property type="entry name" value="CESA_like_1"/>
    <property type="match status" value="1"/>
</dbReference>
<evidence type="ECO:0000256" key="2">
    <source>
        <dbReference type="SAM" id="Phobius"/>
    </source>
</evidence>
<dbReference type="Pfam" id="PF02397">
    <property type="entry name" value="Bac_transf"/>
    <property type="match status" value="1"/>
</dbReference>
<comment type="similarity">
    <text evidence="1">Belongs to the bacterial sugar transferase family.</text>
</comment>
<reference evidence="4" key="1">
    <citation type="journal article" date="2017" name="Genome Announc.">
        <title>Whole-Genome Sequence of Photobacterium damselae subsp. piscicida Strain 91-197, Isolated from Hybrid Striped Bass (Morone sp.) in the United States.</title>
        <authorList>
            <person name="Teru Y."/>
            <person name="Hikima J."/>
            <person name="Kono T."/>
            <person name="Sakai M."/>
            <person name="Takano T."/>
            <person name="Hawke J.P."/>
            <person name="Takeyama H."/>
            <person name="Aoki T."/>
        </authorList>
    </citation>
    <scope>NUCLEOTIDE SEQUENCE</scope>
    <source>
        <strain evidence="4">91-197</strain>
    </source>
</reference>
<dbReference type="GO" id="GO:0089702">
    <property type="term" value="F:undecaprenyl-phosphate glucose phosphotransferase activity"/>
    <property type="evidence" value="ECO:0007669"/>
    <property type="project" value="TreeGrafter"/>
</dbReference>
<keyword evidence="2" id="KW-0472">Membrane</keyword>
<keyword evidence="5" id="KW-0808">Transferase</keyword>
<dbReference type="Pfam" id="PF13641">
    <property type="entry name" value="Glyco_tranf_2_3"/>
    <property type="match status" value="1"/>
</dbReference>
<reference evidence="5 7" key="3">
    <citation type="submission" date="2020-09" db="EMBL/GenBank/DDBJ databases">
        <title>Complete, closed and curated genome sequences of Photobacterium damselae subsp. piscicida isolates from Australia indicate localised evolution and additional plasmid-borne pathogenicity mechanisms.</title>
        <authorList>
            <person name="Baseggio L."/>
            <person name="Silayeva O."/>
            <person name="Buller N."/>
            <person name="Landos M."/>
            <person name="Engelstaedter J."/>
            <person name="Barnes A.C."/>
        </authorList>
    </citation>
    <scope>NUCLEOTIDE SEQUENCE [LARGE SCALE GENOMIC DNA]</scope>
    <source>
        <strain evidence="5 7">AS-16-0540-1</strain>
    </source>
</reference>
<evidence type="ECO:0000313" key="7">
    <source>
        <dbReference type="Proteomes" id="UP000516656"/>
    </source>
</evidence>
<dbReference type="PANTHER" id="PTHR30576:SF21">
    <property type="entry name" value="UDP-GLUCOSE:UNDECAPRENYL-PHOSPHATE GLUCOSE-1-PHOSPHATE TRANSFERASE"/>
    <property type="match status" value="1"/>
</dbReference>
<keyword evidence="2" id="KW-0812">Transmembrane</keyword>
<proteinExistence type="inferred from homology"/>
<protein>
    <submittedName>
        <fullName evidence="5">Sugar transferase</fullName>
    </submittedName>
    <submittedName>
        <fullName evidence="4">UDP-N-acetylgalactosamine-undecaprenyl-phosphate N-acetylgalactosamine phosphotransferase</fullName>
    </submittedName>
</protein>
<dbReference type="SUPFAM" id="SSF53448">
    <property type="entry name" value="Nucleotide-diphospho-sugar transferases"/>
    <property type="match status" value="1"/>
</dbReference>
<evidence type="ECO:0000256" key="1">
    <source>
        <dbReference type="ARBA" id="ARBA00006464"/>
    </source>
</evidence>
<accession>A0A1Q9H2J1</accession>
<organism evidence="4 6">
    <name type="scientific">Photobacterium damsela subsp. piscicida</name>
    <name type="common">Pasteurella piscicida</name>
    <dbReference type="NCBI Taxonomy" id="38294"/>
    <lineage>
        <taxon>Bacteria</taxon>
        <taxon>Pseudomonadati</taxon>
        <taxon>Pseudomonadota</taxon>
        <taxon>Gammaproteobacteria</taxon>
        <taxon>Vibrionales</taxon>
        <taxon>Vibrionaceae</taxon>
        <taxon>Photobacterium</taxon>
    </lineage>
</organism>
<feature type="transmembrane region" description="Helical" evidence="2">
    <location>
        <begin position="346"/>
        <end position="367"/>
    </location>
</feature>
<dbReference type="EMBL" id="CP061854">
    <property type="protein sequence ID" value="QOD56786.1"/>
    <property type="molecule type" value="Genomic_DNA"/>
</dbReference>
<reference evidence="6" key="2">
    <citation type="submission" date="2017-05" db="EMBL/GenBank/DDBJ databases">
        <title>Whole genome sequence of fish pathogenic bacteria, Photobacterium damselae subsp. piscicida, strain 91-197, isolated from hybrid striped bass (Morone sp.) in USA.</title>
        <authorList>
            <person name="Teru Y."/>
            <person name="Hikima J."/>
            <person name="Kono T."/>
            <person name="Sakai M."/>
            <person name="Takano T."/>
            <person name="Hawke J.P."/>
            <person name="Takeyama H."/>
            <person name="Aoki T."/>
        </authorList>
    </citation>
    <scope>NUCLEOTIDE SEQUENCE [LARGE SCALE GENOMIC DNA]</scope>
    <source>
        <strain evidence="6">91-197</strain>
    </source>
</reference>
<evidence type="ECO:0000313" key="4">
    <source>
        <dbReference type="EMBL" id="BAX54323.1"/>
    </source>
</evidence>
<dbReference type="EMBL" id="AP018045">
    <property type="protein sequence ID" value="BAX54323.1"/>
    <property type="molecule type" value="Genomic_DNA"/>
</dbReference>
<evidence type="ECO:0000313" key="5">
    <source>
        <dbReference type="EMBL" id="QOD56786.1"/>
    </source>
</evidence>
<feature type="transmembrane region" description="Helical" evidence="2">
    <location>
        <begin position="399"/>
        <end position="420"/>
    </location>
</feature>
<dbReference type="RefSeq" id="WP_044174192.1">
    <property type="nucleotide sequence ID" value="NZ_AP018045.1"/>
</dbReference>
<dbReference type="Gene3D" id="3.90.550.10">
    <property type="entry name" value="Spore Coat Polysaccharide Biosynthesis Protein SpsA, Chain A"/>
    <property type="match status" value="1"/>
</dbReference>
<dbReference type="PANTHER" id="PTHR30576">
    <property type="entry name" value="COLANIC BIOSYNTHESIS UDP-GLUCOSE LIPID CARRIER TRANSFERASE"/>
    <property type="match status" value="1"/>
</dbReference>
<evidence type="ECO:0000313" key="6">
    <source>
        <dbReference type="Proteomes" id="UP000218676"/>
    </source>
</evidence>